<comment type="subcellular location">
    <subcellularLocation>
        <location evidence="1">Cell membrane</location>
        <topology evidence="1">Multi-pass membrane protein</topology>
    </subcellularLocation>
</comment>
<keyword evidence="5 9" id="KW-0812">Transmembrane</keyword>
<protein>
    <recommendedName>
        <fullName evidence="8">Riboflavin transporter</fullName>
    </recommendedName>
</protein>
<evidence type="ECO:0000313" key="11">
    <source>
        <dbReference type="Proteomes" id="UP000823909"/>
    </source>
</evidence>
<comment type="similarity">
    <text evidence="2 8">Belongs to the prokaryotic riboflavin transporter (P-RFT) (TC 2.A.87) family.</text>
</comment>
<comment type="caution">
    <text evidence="10">The sequence shown here is derived from an EMBL/GenBank/DDBJ whole genome shotgun (WGS) entry which is preliminary data.</text>
</comment>
<evidence type="ECO:0000256" key="9">
    <source>
        <dbReference type="SAM" id="Phobius"/>
    </source>
</evidence>
<dbReference type="Gene3D" id="1.10.1760.20">
    <property type="match status" value="1"/>
</dbReference>
<dbReference type="Pfam" id="PF12822">
    <property type="entry name" value="ECF_trnsprt"/>
    <property type="match status" value="1"/>
</dbReference>
<dbReference type="GO" id="GO:0032217">
    <property type="term" value="F:riboflavin transmembrane transporter activity"/>
    <property type="evidence" value="ECO:0007669"/>
    <property type="project" value="UniProtKB-UniRule"/>
</dbReference>
<feature type="transmembrane region" description="Helical" evidence="9">
    <location>
        <begin position="88"/>
        <end position="109"/>
    </location>
</feature>
<evidence type="ECO:0000256" key="5">
    <source>
        <dbReference type="ARBA" id="ARBA00022692"/>
    </source>
</evidence>
<keyword evidence="4 8" id="KW-1003">Cell membrane</keyword>
<evidence type="ECO:0000256" key="1">
    <source>
        <dbReference type="ARBA" id="ARBA00004651"/>
    </source>
</evidence>
<keyword evidence="6 9" id="KW-1133">Transmembrane helix</keyword>
<dbReference type="EMBL" id="DWUU01000033">
    <property type="protein sequence ID" value="HJD42415.1"/>
    <property type="molecule type" value="Genomic_DNA"/>
</dbReference>
<feature type="transmembrane region" description="Helical" evidence="9">
    <location>
        <begin position="152"/>
        <end position="178"/>
    </location>
</feature>
<evidence type="ECO:0000256" key="3">
    <source>
        <dbReference type="ARBA" id="ARBA00022448"/>
    </source>
</evidence>
<feature type="transmembrane region" description="Helical" evidence="9">
    <location>
        <begin position="23"/>
        <end position="46"/>
    </location>
</feature>
<evidence type="ECO:0000256" key="7">
    <source>
        <dbReference type="ARBA" id="ARBA00023136"/>
    </source>
</evidence>
<keyword evidence="3 8" id="KW-0813">Transport</keyword>
<organism evidence="10 11">
    <name type="scientific">Candidatus Mediterraneibacter quadrami</name>
    <dbReference type="NCBI Taxonomy" id="2838684"/>
    <lineage>
        <taxon>Bacteria</taxon>
        <taxon>Bacillati</taxon>
        <taxon>Bacillota</taxon>
        <taxon>Clostridia</taxon>
        <taxon>Lachnospirales</taxon>
        <taxon>Lachnospiraceae</taxon>
        <taxon>Mediterraneibacter</taxon>
    </lineage>
</organism>
<dbReference type="Proteomes" id="UP000823909">
    <property type="component" value="Unassembled WGS sequence"/>
</dbReference>
<dbReference type="PANTHER" id="PTHR38438:SF1">
    <property type="entry name" value="RIBOFLAVIN TRANSPORTER RIBU"/>
    <property type="match status" value="1"/>
</dbReference>
<evidence type="ECO:0000256" key="8">
    <source>
        <dbReference type="PIRNR" id="PIRNR037778"/>
    </source>
</evidence>
<reference evidence="10" key="2">
    <citation type="submission" date="2021-04" db="EMBL/GenBank/DDBJ databases">
        <authorList>
            <person name="Gilroy R."/>
        </authorList>
    </citation>
    <scope>NUCLEOTIDE SEQUENCE</scope>
    <source>
        <strain evidence="10">ChiBcec15-3976</strain>
    </source>
</reference>
<comment type="function">
    <text evidence="8">Probably a riboflavin-binding protein that interacts with the energy-coupling factor (ECF) ABC-transporter complex.</text>
</comment>
<proteinExistence type="inferred from homology"/>
<accession>A0A9D2REQ1</accession>
<dbReference type="InterPro" id="IPR025720">
    <property type="entry name" value="RibU"/>
</dbReference>
<dbReference type="PANTHER" id="PTHR38438">
    <property type="entry name" value="RIBOFLAVIN TRANSPORTER RIBU"/>
    <property type="match status" value="1"/>
</dbReference>
<evidence type="ECO:0000256" key="4">
    <source>
        <dbReference type="ARBA" id="ARBA00022475"/>
    </source>
</evidence>
<name>A0A9D2REQ1_9FIRM</name>
<dbReference type="GO" id="GO:0005886">
    <property type="term" value="C:plasma membrane"/>
    <property type="evidence" value="ECO:0007669"/>
    <property type="project" value="UniProtKB-SubCell"/>
</dbReference>
<gene>
    <name evidence="10" type="ORF">H9910_05350</name>
</gene>
<reference evidence="10" key="1">
    <citation type="journal article" date="2021" name="PeerJ">
        <title>Extensive microbial diversity within the chicken gut microbiome revealed by metagenomics and culture.</title>
        <authorList>
            <person name="Gilroy R."/>
            <person name="Ravi A."/>
            <person name="Getino M."/>
            <person name="Pursley I."/>
            <person name="Horton D.L."/>
            <person name="Alikhan N.F."/>
            <person name="Baker D."/>
            <person name="Gharbi K."/>
            <person name="Hall N."/>
            <person name="Watson M."/>
            <person name="Adriaenssens E.M."/>
            <person name="Foster-Nyarko E."/>
            <person name="Jarju S."/>
            <person name="Secka A."/>
            <person name="Antonio M."/>
            <person name="Oren A."/>
            <person name="Chaudhuri R.R."/>
            <person name="La Ragione R."/>
            <person name="Hildebrand F."/>
            <person name="Pallen M.J."/>
        </authorList>
    </citation>
    <scope>NUCLEOTIDE SEQUENCE</scope>
    <source>
        <strain evidence="10">ChiBcec15-3976</strain>
    </source>
</reference>
<dbReference type="PIRSF" id="PIRSF037778">
    <property type="entry name" value="UCP037778_transp_RibU"/>
    <property type="match status" value="1"/>
</dbReference>
<feature type="transmembrane region" description="Helical" evidence="9">
    <location>
        <begin position="116"/>
        <end position="140"/>
    </location>
</feature>
<evidence type="ECO:0000313" key="10">
    <source>
        <dbReference type="EMBL" id="HJD42415.1"/>
    </source>
</evidence>
<dbReference type="InterPro" id="IPR024529">
    <property type="entry name" value="ECF_trnsprt_substrate-spec"/>
</dbReference>
<dbReference type="AlphaFoldDB" id="A0A9D2REQ1"/>
<feature type="transmembrane region" description="Helical" evidence="9">
    <location>
        <begin position="53"/>
        <end position="76"/>
    </location>
</feature>
<evidence type="ECO:0000256" key="2">
    <source>
        <dbReference type="ARBA" id="ARBA00005540"/>
    </source>
</evidence>
<keyword evidence="7 8" id="KW-0472">Membrane</keyword>
<sequence length="187" mass="19721">MSTETNAAVSTGRRTAKLVKMGAMVAISVVLVYLIHFPIFPAVAFLEYDPADISILIGTFAFGPVVGLILTVVTAVVQGLTVSASSGLYGILMHVIATGVLVIVAGSIYRYKKTRTMAVVALLCGMAAMAVVMMGANMVITPIFMGVPASAVWSLMPFIVGFNVIKAGINGAVTFVLYKRIANFLRK</sequence>
<evidence type="ECO:0000256" key="6">
    <source>
        <dbReference type="ARBA" id="ARBA00022989"/>
    </source>
</evidence>